<dbReference type="PANTHER" id="PTHR43441:SF11">
    <property type="entry name" value="RIBOSOMAL-PROTEIN-SERINE ACETYLTRANSFERASE"/>
    <property type="match status" value="1"/>
</dbReference>
<evidence type="ECO:0000313" key="3">
    <source>
        <dbReference type="Proteomes" id="UP000280668"/>
    </source>
</evidence>
<accession>A0A3N2BBV4</accession>
<dbReference type="Proteomes" id="UP000280668">
    <property type="component" value="Unassembled WGS sequence"/>
</dbReference>
<evidence type="ECO:0000259" key="1">
    <source>
        <dbReference type="PROSITE" id="PS51186"/>
    </source>
</evidence>
<keyword evidence="2" id="KW-0808">Transferase</keyword>
<comment type="caution">
    <text evidence="2">The sequence shown here is derived from an EMBL/GenBank/DDBJ whole genome shotgun (WGS) entry which is preliminary data.</text>
</comment>
<dbReference type="GO" id="GO:0005737">
    <property type="term" value="C:cytoplasm"/>
    <property type="evidence" value="ECO:0007669"/>
    <property type="project" value="TreeGrafter"/>
</dbReference>
<dbReference type="InterPro" id="IPR016181">
    <property type="entry name" value="Acyl_CoA_acyltransferase"/>
</dbReference>
<keyword evidence="3" id="KW-1185">Reference proteome</keyword>
<dbReference type="GO" id="GO:1990189">
    <property type="term" value="F:protein N-terminal-serine acetyltransferase activity"/>
    <property type="evidence" value="ECO:0007669"/>
    <property type="project" value="TreeGrafter"/>
</dbReference>
<name>A0A3N2BBV4_9MICO</name>
<feature type="domain" description="N-acetyltransferase" evidence="1">
    <location>
        <begin position="29"/>
        <end position="200"/>
    </location>
</feature>
<reference evidence="2 3" key="1">
    <citation type="submission" date="2018-11" db="EMBL/GenBank/DDBJ databases">
        <title>Sequencing the genomes of 1000 actinobacteria strains.</title>
        <authorList>
            <person name="Klenk H.-P."/>
        </authorList>
    </citation>
    <scope>NUCLEOTIDE SEQUENCE [LARGE SCALE GENOMIC DNA]</scope>
    <source>
        <strain evidence="2 3">DSM 11294</strain>
    </source>
</reference>
<evidence type="ECO:0000313" key="2">
    <source>
        <dbReference type="EMBL" id="ROR72747.1"/>
    </source>
</evidence>
<dbReference type="InterPro" id="IPR000182">
    <property type="entry name" value="GNAT_dom"/>
</dbReference>
<dbReference type="Gene3D" id="3.40.630.30">
    <property type="match status" value="1"/>
</dbReference>
<dbReference type="SUPFAM" id="SSF55729">
    <property type="entry name" value="Acyl-CoA N-acyltransferases (Nat)"/>
    <property type="match status" value="1"/>
</dbReference>
<dbReference type="EMBL" id="RKHK01000001">
    <property type="protein sequence ID" value="ROR72747.1"/>
    <property type="molecule type" value="Genomic_DNA"/>
</dbReference>
<sequence>MITTPGPLPTMSLEEIWPPYALRITAGDLELRIVRESDFPELVAVALDGVHPPEEMPFYFPWTDAPPEKLAAEYVKYHSQIKASFDRTSPNLEFVVRRSGEVVGSQGFNAQNFPVLRAGETGSWLGQRFQRQGIGTRMRQAICAFAFDVLGAVEITSGAFADNAASLAVSRKVGYQPNGVQRKPRRDSAAAHQSLLLTPETFQRGESIEVKGAEELLSFLELAE</sequence>
<dbReference type="PANTHER" id="PTHR43441">
    <property type="entry name" value="RIBOSOMAL-PROTEIN-SERINE ACETYLTRANSFERASE"/>
    <property type="match status" value="1"/>
</dbReference>
<dbReference type="InterPro" id="IPR051908">
    <property type="entry name" value="Ribosomal_N-acetyltransferase"/>
</dbReference>
<dbReference type="RefSeq" id="WP_211336062.1">
    <property type="nucleotide sequence ID" value="NZ_RKHK01000001.1"/>
</dbReference>
<dbReference type="GO" id="GO:0008999">
    <property type="term" value="F:protein-N-terminal-alanine acetyltransferase activity"/>
    <property type="evidence" value="ECO:0007669"/>
    <property type="project" value="TreeGrafter"/>
</dbReference>
<dbReference type="PROSITE" id="PS51186">
    <property type="entry name" value="GNAT"/>
    <property type="match status" value="1"/>
</dbReference>
<dbReference type="AlphaFoldDB" id="A0A3N2BBV4"/>
<proteinExistence type="predicted"/>
<dbReference type="Pfam" id="PF13302">
    <property type="entry name" value="Acetyltransf_3"/>
    <property type="match status" value="1"/>
</dbReference>
<gene>
    <name evidence="2" type="ORF">EDD31_1106</name>
</gene>
<protein>
    <submittedName>
        <fullName evidence="2">RimJ/RimL family protein N-acetyltransferase</fullName>
    </submittedName>
</protein>
<organism evidence="2 3">
    <name type="scientific">Bogoriella caseilytica</name>
    <dbReference type="NCBI Taxonomy" id="56055"/>
    <lineage>
        <taxon>Bacteria</taxon>
        <taxon>Bacillati</taxon>
        <taxon>Actinomycetota</taxon>
        <taxon>Actinomycetes</taxon>
        <taxon>Micrococcales</taxon>
        <taxon>Bogoriellaceae</taxon>
        <taxon>Bogoriella</taxon>
    </lineage>
</organism>